<organism evidence="2 3">
    <name type="scientific">Pseudobowmanella zhangzhouensis</name>
    <dbReference type="NCBI Taxonomy" id="1537679"/>
    <lineage>
        <taxon>Bacteria</taxon>
        <taxon>Pseudomonadati</taxon>
        <taxon>Pseudomonadota</taxon>
        <taxon>Gammaproteobacteria</taxon>
        <taxon>Alteromonadales</taxon>
        <taxon>Alteromonadaceae</taxon>
    </lineage>
</organism>
<dbReference type="RefSeq" id="WP_131257007.1">
    <property type="nucleotide sequence ID" value="NZ_JBHSUS010000001.1"/>
</dbReference>
<evidence type="ECO:0000313" key="2">
    <source>
        <dbReference type="EMBL" id="MFC6440124.1"/>
    </source>
</evidence>
<accession>A0ABW1XJ85</accession>
<feature type="signal peptide" evidence="1">
    <location>
        <begin position="1"/>
        <end position="21"/>
    </location>
</feature>
<dbReference type="Proteomes" id="UP001596364">
    <property type="component" value="Unassembled WGS sequence"/>
</dbReference>
<keyword evidence="1" id="KW-0732">Signal</keyword>
<sequence length="573" mass="61834">MKITRLAPLSALITATFASQAAVYEIVELPVNQQANYVYGTAINNQGKVAVLLQEQFRPAIDVSRLNLESTTLQENIDVDAVAAGNISDDDMVYLYGYLQNLGSTDSPSVTSQRFAYYSAAIADESGFDVVAGLDMFVPELNALSRSATVRVRDVADSGWVVGDSTAPLELLPYVNESDETVNYQVRDYGLRAFVNIDDQQIELLPEFTELGGVSAAYGLNNSRQVAGFSSIGFDLRDVYGALNASIYVSCNNDETRGDIPVEACMASLQKLSNFKNNATRWTLDEALQVIESKTYAALTTVEEFIAETGYDGDESNIRISSIAYGINDSGVMVGEASNIYTGPKIKGVTTDLTTSAAMFVNDEVVDISNPAEFYNSKALGINNTGLVYGVGAKYVNGKNASKLFIYDTTNESSVIVDGFFKSSSMNPRDMNESGQIVGEAEIDATFSAGSTRRKHAFLYDYNDGSFVDLNDLIACDSGYELVQADGINDHGEIVVTALKKREVKNIAGVVRTNTDGTAVESETPVVLKLAPIAGGQIQDCGTDESKQQRQGGVFGWLLLLAGLSVGLRRKFL</sequence>
<gene>
    <name evidence="2" type="ORF">ACFP85_08195</name>
</gene>
<proteinExistence type="predicted"/>
<evidence type="ECO:0000313" key="3">
    <source>
        <dbReference type="Proteomes" id="UP001596364"/>
    </source>
</evidence>
<name>A0ABW1XJ85_9ALTE</name>
<keyword evidence="3" id="KW-1185">Reference proteome</keyword>
<dbReference type="Pfam" id="PF11949">
    <property type="entry name" value="DUF3466"/>
    <property type="match status" value="1"/>
</dbReference>
<protein>
    <submittedName>
        <fullName evidence="2">DUF3466 family protein</fullName>
    </submittedName>
</protein>
<feature type="chain" id="PRO_5047501255" evidence="1">
    <location>
        <begin position="22"/>
        <end position="573"/>
    </location>
</feature>
<dbReference type="InterPro" id="IPR022562">
    <property type="entry name" value="DUF3466"/>
</dbReference>
<comment type="caution">
    <text evidence="2">The sequence shown here is derived from an EMBL/GenBank/DDBJ whole genome shotgun (WGS) entry which is preliminary data.</text>
</comment>
<evidence type="ECO:0000256" key="1">
    <source>
        <dbReference type="SAM" id="SignalP"/>
    </source>
</evidence>
<reference evidence="3" key="1">
    <citation type="journal article" date="2019" name="Int. J. Syst. Evol. Microbiol.">
        <title>The Global Catalogue of Microorganisms (GCM) 10K type strain sequencing project: providing services to taxonomists for standard genome sequencing and annotation.</title>
        <authorList>
            <consortium name="The Broad Institute Genomics Platform"/>
            <consortium name="The Broad Institute Genome Sequencing Center for Infectious Disease"/>
            <person name="Wu L."/>
            <person name="Ma J."/>
        </authorList>
    </citation>
    <scope>NUCLEOTIDE SEQUENCE [LARGE SCALE GENOMIC DNA]</scope>
    <source>
        <strain evidence="3">CGMCC 1.16031</strain>
    </source>
</reference>
<dbReference type="EMBL" id="JBHSUS010000001">
    <property type="protein sequence ID" value="MFC6440124.1"/>
    <property type="molecule type" value="Genomic_DNA"/>
</dbReference>